<gene>
    <name evidence="6" type="ORF">ORQ98_06080</name>
</gene>
<dbReference type="PANTHER" id="PTHR30531">
    <property type="entry name" value="FLAGELLAR BIOSYNTHETIC PROTEIN FLHB"/>
    <property type="match status" value="1"/>
</dbReference>
<sequence>MNNTQQTAVALFYDGETAPKVTAKGSDEIAEAIITIATECEVPLYQNKELVNLLAGLELGEEIPEQLYFTIAEIIAFAYKLQGKYPKGWQDTTEKNQQENSPQNNSNQLPRLPDPDE</sequence>
<evidence type="ECO:0000313" key="6">
    <source>
        <dbReference type="EMBL" id="MDE1461532.1"/>
    </source>
</evidence>
<dbReference type="PANTHER" id="PTHR30531:SF12">
    <property type="entry name" value="FLAGELLAR BIOSYNTHETIC PROTEIN FLHB"/>
    <property type="match status" value="1"/>
</dbReference>
<keyword evidence="3" id="KW-1006">Bacterial flagellum protein export</keyword>
<protein>
    <recommendedName>
        <fullName evidence="2">Flagellar biosynthetic protein FlhB</fullName>
    </recommendedName>
</protein>
<organism evidence="6 7">
    <name type="scientific">Spartinivicinus poritis</name>
    <dbReference type="NCBI Taxonomy" id="2994640"/>
    <lineage>
        <taxon>Bacteria</taxon>
        <taxon>Pseudomonadati</taxon>
        <taxon>Pseudomonadota</taxon>
        <taxon>Gammaproteobacteria</taxon>
        <taxon>Oceanospirillales</taxon>
        <taxon>Zooshikellaceae</taxon>
        <taxon>Spartinivicinus</taxon>
    </lineage>
</organism>
<dbReference type="Proteomes" id="UP001528823">
    <property type="component" value="Unassembled WGS sequence"/>
</dbReference>
<dbReference type="InterPro" id="IPR006135">
    <property type="entry name" value="T3SS_substrate_exporter"/>
</dbReference>
<comment type="caution">
    <text evidence="6">The sequence shown here is derived from an EMBL/GenBank/DDBJ whole genome shotgun (WGS) entry which is preliminary data.</text>
</comment>
<evidence type="ECO:0000256" key="3">
    <source>
        <dbReference type="ARBA" id="ARBA00023225"/>
    </source>
</evidence>
<comment type="similarity">
    <text evidence="1">Belongs to the type III secretion exporter family.</text>
</comment>
<dbReference type="Pfam" id="PF01312">
    <property type="entry name" value="Bac_export_2"/>
    <property type="match status" value="1"/>
</dbReference>
<feature type="region of interest" description="Disordered" evidence="5">
    <location>
        <begin position="88"/>
        <end position="117"/>
    </location>
</feature>
<keyword evidence="3" id="KW-0813">Transport</keyword>
<keyword evidence="7" id="KW-1185">Reference proteome</keyword>
<evidence type="ECO:0000256" key="1">
    <source>
        <dbReference type="ARBA" id="ARBA00010690"/>
    </source>
</evidence>
<dbReference type="InterPro" id="IPR029025">
    <property type="entry name" value="T3SS_substrate_exporter_C"/>
</dbReference>
<evidence type="ECO:0000313" key="7">
    <source>
        <dbReference type="Proteomes" id="UP001528823"/>
    </source>
</evidence>
<evidence type="ECO:0000256" key="5">
    <source>
        <dbReference type="SAM" id="MobiDB-lite"/>
    </source>
</evidence>
<dbReference type="EMBL" id="JAPMOU010000005">
    <property type="protein sequence ID" value="MDE1461532.1"/>
    <property type="molecule type" value="Genomic_DNA"/>
</dbReference>
<keyword evidence="3" id="KW-0653">Protein transport</keyword>
<proteinExistence type="inferred from homology"/>
<name>A0ABT5U7P8_9GAMM</name>
<accession>A0ABT5U7P8</accession>
<dbReference type="SUPFAM" id="SSF160544">
    <property type="entry name" value="EscU C-terminal domain-like"/>
    <property type="match status" value="1"/>
</dbReference>
<evidence type="ECO:0000256" key="4">
    <source>
        <dbReference type="ARBA" id="ARBA00025078"/>
    </source>
</evidence>
<feature type="compositionally biased region" description="Low complexity" evidence="5">
    <location>
        <begin position="98"/>
        <end position="108"/>
    </location>
</feature>
<comment type="function">
    <text evidence="4">Required for formation of the rod structure in the basal body of the flagellar apparatus. Together with FliI and FliH, may constitute the export apparatus of flagellin.</text>
</comment>
<reference evidence="6 7" key="1">
    <citation type="submission" date="2022-11" db="EMBL/GenBank/DDBJ databases">
        <title>Spartinivicinus poritis sp. nov., isolated from scleractinian coral Porites lutea.</title>
        <authorList>
            <person name="Zhang G."/>
            <person name="Cai L."/>
            <person name="Wei Q."/>
        </authorList>
    </citation>
    <scope>NUCLEOTIDE SEQUENCE [LARGE SCALE GENOMIC DNA]</scope>
    <source>
        <strain evidence="6 7">A2-2</strain>
    </source>
</reference>
<evidence type="ECO:0000256" key="2">
    <source>
        <dbReference type="ARBA" id="ARBA00021622"/>
    </source>
</evidence>
<dbReference type="Gene3D" id="3.40.1690.10">
    <property type="entry name" value="secretion proteins EscU"/>
    <property type="match status" value="1"/>
</dbReference>
<dbReference type="RefSeq" id="WP_274687895.1">
    <property type="nucleotide sequence ID" value="NZ_JAPMOU010000005.1"/>
</dbReference>